<feature type="domain" description="Cadherin Y-type LIR-motif" evidence="4">
    <location>
        <begin position="76"/>
        <end position="128"/>
    </location>
</feature>
<comment type="caution">
    <text evidence="5">The sequence shown here is derived from an EMBL/GenBank/DDBJ whole genome shotgun (WGS) entry which is preliminary data.</text>
</comment>
<dbReference type="InterPro" id="IPR000233">
    <property type="entry name" value="Cadherin_Y-type_LIR"/>
</dbReference>
<evidence type="ECO:0000256" key="2">
    <source>
        <dbReference type="ARBA" id="ARBA00022989"/>
    </source>
</evidence>
<evidence type="ECO:0000313" key="6">
    <source>
        <dbReference type="Proteomes" id="UP000663864"/>
    </source>
</evidence>
<protein>
    <recommendedName>
        <fullName evidence="4">Cadherin Y-type LIR-motif domain-containing protein</fullName>
    </recommendedName>
</protein>
<comment type="function">
    <text evidence="3">Cadherins are calcium-dependent cell adhesion proteins.</text>
</comment>
<evidence type="ECO:0000259" key="4">
    <source>
        <dbReference type="Pfam" id="PF01049"/>
    </source>
</evidence>
<dbReference type="Pfam" id="PF01049">
    <property type="entry name" value="CADH_Y-type_LIR"/>
    <property type="match status" value="1"/>
</dbReference>
<organism evidence="5 6">
    <name type="scientific">Rotaria sordida</name>
    <dbReference type="NCBI Taxonomy" id="392033"/>
    <lineage>
        <taxon>Eukaryota</taxon>
        <taxon>Metazoa</taxon>
        <taxon>Spiralia</taxon>
        <taxon>Gnathifera</taxon>
        <taxon>Rotifera</taxon>
        <taxon>Eurotatoria</taxon>
        <taxon>Bdelloidea</taxon>
        <taxon>Philodinida</taxon>
        <taxon>Philodinidae</taxon>
        <taxon>Rotaria</taxon>
    </lineage>
</organism>
<accession>A0A814AR05</accession>
<keyword evidence="2" id="KW-0472">Membrane</keyword>
<dbReference type="InterPro" id="IPR027397">
    <property type="entry name" value="Catenin-bd_sf"/>
</dbReference>
<evidence type="ECO:0000256" key="1">
    <source>
        <dbReference type="ARBA" id="ARBA00022692"/>
    </source>
</evidence>
<keyword evidence="2" id="KW-1133">Transmembrane helix</keyword>
<sequence length="140" mass="15755">MNALNVIETAGEEDHSTYNLGVLKKPVYALTDEEIIANGGRAGMHNIGYTDTIINRRPALGDYIDEKLTEQQITSYANDTQLHYRYEGEGSIASDLSSIESIHYQDEHDFRFLYSWGPKFSRLADLYASGIDDDDNIDNA</sequence>
<gene>
    <name evidence="5" type="ORF">ZHD862_LOCUS8123</name>
</gene>
<dbReference type="Gene3D" id="4.10.900.10">
    <property type="entry name" value="TCF3-CBD (Catenin binding domain)"/>
    <property type="match status" value="1"/>
</dbReference>
<dbReference type="AlphaFoldDB" id="A0A814AR05"/>
<dbReference type="GO" id="GO:0005509">
    <property type="term" value="F:calcium ion binding"/>
    <property type="evidence" value="ECO:0007669"/>
    <property type="project" value="InterPro"/>
</dbReference>
<evidence type="ECO:0000256" key="3">
    <source>
        <dbReference type="RuleBase" id="RU004357"/>
    </source>
</evidence>
<dbReference type="GO" id="GO:0007156">
    <property type="term" value="P:homophilic cell adhesion via plasma membrane adhesion molecules"/>
    <property type="evidence" value="ECO:0007669"/>
    <property type="project" value="InterPro"/>
</dbReference>
<name>A0A814AR05_9BILA</name>
<proteinExistence type="predicted"/>
<keyword evidence="1" id="KW-0812">Transmembrane</keyword>
<dbReference type="Proteomes" id="UP000663864">
    <property type="component" value="Unassembled WGS sequence"/>
</dbReference>
<reference evidence="5" key="1">
    <citation type="submission" date="2021-02" db="EMBL/GenBank/DDBJ databases">
        <authorList>
            <person name="Nowell W R."/>
        </authorList>
    </citation>
    <scope>NUCLEOTIDE SEQUENCE</scope>
</reference>
<evidence type="ECO:0000313" key="5">
    <source>
        <dbReference type="EMBL" id="CAF0915670.1"/>
    </source>
</evidence>
<dbReference type="EMBL" id="CAJNOT010000257">
    <property type="protein sequence ID" value="CAF0915670.1"/>
    <property type="molecule type" value="Genomic_DNA"/>
</dbReference>